<sequence>MTDSYGGVIPVNDSTPHHMQPFKKKMELRKQAKKWAEALHQRKKMVRFQNTEETAIISSTSRNVKTKKAKGFVHSGTHQDHPLQVQLGWWI</sequence>
<reference evidence="1" key="1">
    <citation type="submission" date="2021-03" db="EMBL/GenBank/DDBJ databases">
        <title>Draft genome sequence of rust myrtle Austropuccinia psidii MF-1, a brazilian biotype.</title>
        <authorList>
            <person name="Quecine M.C."/>
            <person name="Pachon D.M.R."/>
            <person name="Bonatelli M.L."/>
            <person name="Correr F.H."/>
            <person name="Franceschini L.M."/>
            <person name="Leite T.F."/>
            <person name="Margarido G.R.A."/>
            <person name="Almeida C.A."/>
            <person name="Ferrarezi J.A."/>
            <person name="Labate C.A."/>
        </authorList>
    </citation>
    <scope>NUCLEOTIDE SEQUENCE</scope>
    <source>
        <strain evidence="1">MF-1</strain>
    </source>
</reference>
<accession>A0A9Q3K5V8</accession>
<evidence type="ECO:0000313" key="2">
    <source>
        <dbReference type="Proteomes" id="UP000765509"/>
    </source>
</evidence>
<comment type="caution">
    <text evidence="1">The sequence shown here is derived from an EMBL/GenBank/DDBJ whole genome shotgun (WGS) entry which is preliminary data.</text>
</comment>
<evidence type="ECO:0000313" key="1">
    <source>
        <dbReference type="EMBL" id="MBW0574531.1"/>
    </source>
</evidence>
<gene>
    <name evidence="1" type="ORF">O181_114246</name>
</gene>
<dbReference type="EMBL" id="AVOT02094395">
    <property type="protein sequence ID" value="MBW0574531.1"/>
    <property type="molecule type" value="Genomic_DNA"/>
</dbReference>
<dbReference type="Proteomes" id="UP000765509">
    <property type="component" value="Unassembled WGS sequence"/>
</dbReference>
<dbReference type="AlphaFoldDB" id="A0A9Q3K5V8"/>
<name>A0A9Q3K5V8_9BASI</name>
<keyword evidence="2" id="KW-1185">Reference proteome</keyword>
<proteinExistence type="predicted"/>
<protein>
    <submittedName>
        <fullName evidence="1">Uncharacterized protein</fullName>
    </submittedName>
</protein>
<organism evidence="1 2">
    <name type="scientific">Austropuccinia psidii MF-1</name>
    <dbReference type="NCBI Taxonomy" id="1389203"/>
    <lineage>
        <taxon>Eukaryota</taxon>
        <taxon>Fungi</taxon>
        <taxon>Dikarya</taxon>
        <taxon>Basidiomycota</taxon>
        <taxon>Pucciniomycotina</taxon>
        <taxon>Pucciniomycetes</taxon>
        <taxon>Pucciniales</taxon>
        <taxon>Sphaerophragmiaceae</taxon>
        <taxon>Austropuccinia</taxon>
    </lineage>
</organism>